<accession>A0AAV3XA38</accession>
<dbReference type="EMBL" id="BLAY01000020">
    <property type="protein sequence ID" value="GET36955.1"/>
    <property type="molecule type" value="Genomic_DNA"/>
</dbReference>
<dbReference type="Proteomes" id="UP001050975">
    <property type="component" value="Unassembled WGS sequence"/>
</dbReference>
<keyword evidence="2" id="KW-1185">Reference proteome</keyword>
<dbReference type="RefSeq" id="WP_226577586.1">
    <property type="nucleotide sequence ID" value="NZ_BLAY01000020.1"/>
</dbReference>
<proteinExistence type="predicted"/>
<evidence type="ECO:0000313" key="2">
    <source>
        <dbReference type="Proteomes" id="UP001050975"/>
    </source>
</evidence>
<reference evidence="1" key="1">
    <citation type="submission" date="2019-10" db="EMBL/GenBank/DDBJ databases">
        <title>Draft genome sequece of Microseira wollei NIES-4236.</title>
        <authorList>
            <person name="Yamaguchi H."/>
            <person name="Suzuki S."/>
            <person name="Kawachi M."/>
        </authorList>
    </citation>
    <scope>NUCLEOTIDE SEQUENCE</scope>
    <source>
        <strain evidence="1">NIES-4236</strain>
    </source>
</reference>
<protein>
    <submittedName>
        <fullName evidence="1">Pentapeptide repeat protein</fullName>
    </submittedName>
</protein>
<organism evidence="1 2">
    <name type="scientific">Microseira wollei NIES-4236</name>
    <dbReference type="NCBI Taxonomy" id="2530354"/>
    <lineage>
        <taxon>Bacteria</taxon>
        <taxon>Bacillati</taxon>
        <taxon>Cyanobacteriota</taxon>
        <taxon>Cyanophyceae</taxon>
        <taxon>Oscillatoriophycideae</taxon>
        <taxon>Aerosakkonematales</taxon>
        <taxon>Aerosakkonemataceae</taxon>
        <taxon>Microseira</taxon>
    </lineage>
</organism>
<sequence>MPDPENRPREYDAVKGGQNSTPIDAAVLGGIKGVKSRLSSTVLKVRIAALSEALKYGEAGLDLVVNALQDESMQKSWFLRSMTDTHHIYENLQFKQILSIPAHRDRDWKFGTLRALMIKIASQSGDVAADFSSTNNPNGVWSYGWAESLRSPFILSRNPRVREGLDSWCGNRAPDGNPGVYHNATGIPIVLGTTTRFEPGQLALHPGPAGEYGLVRWTALEAGNISLASVFTGLNFVGPTTTDVHILHKNQSIFDNFVEGFGDSSAARFDTNLAVLQGDTIDFAVGFGRNRTYYHDTTGLAVTIALRVP</sequence>
<evidence type="ECO:0000313" key="1">
    <source>
        <dbReference type="EMBL" id="GET36955.1"/>
    </source>
</evidence>
<name>A0AAV3XA38_9CYAN</name>
<dbReference type="AlphaFoldDB" id="A0AAV3XA38"/>
<gene>
    <name evidence="1" type="ORF">MiSe_17080</name>
</gene>
<comment type="caution">
    <text evidence="1">The sequence shown here is derived from an EMBL/GenBank/DDBJ whole genome shotgun (WGS) entry which is preliminary data.</text>
</comment>